<dbReference type="Gene3D" id="3.20.20.100">
    <property type="entry name" value="NADP-dependent oxidoreductase domain"/>
    <property type="match status" value="1"/>
</dbReference>
<protein>
    <recommendedName>
        <fullName evidence="1">NADP-dependent oxidoreductase domain-containing protein</fullName>
    </recommendedName>
</protein>
<dbReference type="InterPro" id="IPR036812">
    <property type="entry name" value="NAD(P)_OxRdtase_dom_sf"/>
</dbReference>
<feature type="domain" description="NADP-dependent oxidoreductase" evidence="1">
    <location>
        <begin position="19"/>
        <end position="217"/>
    </location>
</feature>
<organism evidence="2 3">
    <name type="scientific">Penstemon smallii</name>
    <dbReference type="NCBI Taxonomy" id="265156"/>
    <lineage>
        <taxon>Eukaryota</taxon>
        <taxon>Viridiplantae</taxon>
        <taxon>Streptophyta</taxon>
        <taxon>Embryophyta</taxon>
        <taxon>Tracheophyta</taxon>
        <taxon>Spermatophyta</taxon>
        <taxon>Magnoliopsida</taxon>
        <taxon>eudicotyledons</taxon>
        <taxon>Gunneridae</taxon>
        <taxon>Pentapetalae</taxon>
        <taxon>asterids</taxon>
        <taxon>lamiids</taxon>
        <taxon>Lamiales</taxon>
        <taxon>Plantaginaceae</taxon>
        <taxon>Cheloneae</taxon>
        <taxon>Penstemon</taxon>
    </lineage>
</organism>
<dbReference type="Proteomes" id="UP001634393">
    <property type="component" value="Unassembled WGS sequence"/>
</dbReference>
<reference evidence="2 3" key="1">
    <citation type="submission" date="2024-12" db="EMBL/GenBank/DDBJ databases">
        <title>The unique morphological basis and parallel evolutionary history of personate flowers in Penstemon.</title>
        <authorList>
            <person name="Depatie T.H."/>
            <person name="Wessinger C.A."/>
        </authorList>
    </citation>
    <scope>NUCLEOTIDE SEQUENCE [LARGE SCALE GENOMIC DNA]</scope>
    <source>
        <strain evidence="2">WTNN_2</strain>
        <tissue evidence="2">Leaf</tissue>
    </source>
</reference>
<keyword evidence="3" id="KW-1185">Reference proteome</keyword>
<evidence type="ECO:0000313" key="2">
    <source>
        <dbReference type="EMBL" id="KAL3819282.1"/>
    </source>
</evidence>
<dbReference type="PANTHER" id="PTHR11732">
    <property type="entry name" value="ALDO/KETO REDUCTASE"/>
    <property type="match status" value="1"/>
</dbReference>
<evidence type="ECO:0000313" key="3">
    <source>
        <dbReference type="Proteomes" id="UP001634393"/>
    </source>
</evidence>
<dbReference type="Pfam" id="PF00248">
    <property type="entry name" value="Aldo_ket_red"/>
    <property type="match status" value="1"/>
</dbReference>
<dbReference type="SUPFAM" id="SSF51430">
    <property type="entry name" value="NAD(P)-linked oxidoreductase"/>
    <property type="match status" value="1"/>
</dbReference>
<dbReference type="AlphaFoldDB" id="A0ABD3S4D2"/>
<comment type="caution">
    <text evidence="2">The sequence shown here is derived from an EMBL/GenBank/DDBJ whole genome shotgun (WGS) entry which is preliminary data.</text>
</comment>
<dbReference type="InterPro" id="IPR023210">
    <property type="entry name" value="NADP_OxRdtase_dom"/>
</dbReference>
<name>A0ABD3S4D2_9LAMI</name>
<dbReference type="EMBL" id="JBJXBP010000007">
    <property type="protein sequence ID" value="KAL3819282.1"/>
    <property type="molecule type" value="Genomic_DNA"/>
</dbReference>
<dbReference type="InterPro" id="IPR018170">
    <property type="entry name" value="Aldo/ket_reductase_CS"/>
</dbReference>
<dbReference type="PROSITE" id="PS00062">
    <property type="entry name" value="ALDOKETO_REDUCTASE_2"/>
    <property type="match status" value="1"/>
</dbReference>
<dbReference type="InterPro" id="IPR020471">
    <property type="entry name" value="AKR"/>
</dbReference>
<dbReference type="PRINTS" id="PR00069">
    <property type="entry name" value="ALDKETRDTASE"/>
</dbReference>
<gene>
    <name evidence="2" type="ORF">ACJIZ3_005187</name>
</gene>
<accession>A0ABD3S4D2</accession>
<proteinExistence type="predicted"/>
<evidence type="ECO:0000259" key="1">
    <source>
        <dbReference type="Pfam" id="PF00248"/>
    </source>
</evidence>
<sequence>MSSDSVQRPFGGGWNLPMIGIGTPSGSTNFDPSTVKSAILYAIDIGYRHIQTTVSLNLEQPIGEALIEAAENGIVKSREELFITNKLQYTSNGYKTIIPELRNSLEKLQLKYVDLYLIQWPDCAESGDYEHENIAHNNDQQLMFAWAAMELCQKLGLTKSIGVCNFSSNMLENLLKFAKLPPSVNQVRMHQLWGEKKLREFCLANKISIIASSTIGGKEKHLDITQYMELESLKKLSKHRQKTATQVYIYIYIYIYIWPSPREHLSTEKFHRNVCTPTENRGSTDQWKLQLASLVFL</sequence>